<evidence type="ECO:0000256" key="4">
    <source>
        <dbReference type="ARBA" id="ARBA00022670"/>
    </source>
</evidence>
<dbReference type="InterPro" id="IPR001969">
    <property type="entry name" value="Aspartic_peptidase_AS"/>
</dbReference>
<dbReference type="SUPFAM" id="SSF50630">
    <property type="entry name" value="Acid proteases"/>
    <property type="match status" value="1"/>
</dbReference>
<evidence type="ECO:0000256" key="5">
    <source>
        <dbReference type="ARBA" id="ARBA00022729"/>
    </source>
</evidence>
<dbReference type="InterPro" id="IPR033121">
    <property type="entry name" value="PEPTIDASE_A1"/>
</dbReference>
<feature type="chain" id="PRO_5015176696" evidence="11">
    <location>
        <begin position="27"/>
        <end position="449"/>
    </location>
</feature>
<keyword evidence="6 10" id="KW-0064">Aspartyl protease</keyword>
<dbReference type="PANTHER" id="PTHR47967:SF66">
    <property type="entry name" value="ASPARTIC PROTEINASE CDR1-RELATED"/>
    <property type="match status" value="1"/>
</dbReference>
<organism evidence="13 14">
    <name type="scientific">Rosa chinensis</name>
    <name type="common">China rose</name>
    <dbReference type="NCBI Taxonomy" id="74649"/>
    <lineage>
        <taxon>Eukaryota</taxon>
        <taxon>Viridiplantae</taxon>
        <taxon>Streptophyta</taxon>
        <taxon>Embryophyta</taxon>
        <taxon>Tracheophyta</taxon>
        <taxon>Spermatophyta</taxon>
        <taxon>Magnoliopsida</taxon>
        <taxon>eudicotyledons</taxon>
        <taxon>Gunneridae</taxon>
        <taxon>Pentapetalae</taxon>
        <taxon>rosids</taxon>
        <taxon>fabids</taxon>
        <taxon>Rosales</taxon>
        <taxon>Rosaceae</taxon>
        <taxon>Rosoideae</taxon>
        <taxon>Rosoideae incertae sedis</taxon>
        <taxon>Rosa</taxon>
    </lineage>
</organism>
<dbReference type="EMBL" id="PDCK01000041">
    <property type="protein sequence ID" value="PRQ43944.1"/>
    <property type="molecule type" value="Genomic_DNA"/>
</dbReference>
<dbReference type="PANTHER" id="PTHR47967">
    <property type="entry name" value="OS07G0603500 PROTEIN-RELATED"/>
    <property type="match status" value="1"/>
</dbReference>
<comment type="similarity">
    <text evidence="2 10">Belongs to the peptidase A1 family.</text>
</comment>
<protein>
    <submittedName>
        <fullName evidence="13">Putative nepenthesin</fullName>
        <ecNumber evidence="13">3.4.23.12</ecNumber>
    </submittedName>
</protein>
<evidence type="ECO:0000256" key="11">
    <source>
        <dbReference type="SAM" id="SignalP"/>
    </source>
</evidence>
<gene>
    <name evidence="13" type="ORF">RchiOBHm_Chr3g0473781</name>
</gene>
<dbReference type="GO" id="GO:0004190">
    <property type="term" value="F:aspartic-type endopeptidase activity"/>
    <property type="evidence" value="ECO:0007669"/>
    <property type="project" value="UniProtKB-KW"/>
</dbReference>
<evidence type="ECO:0000256" key="7">
    <source>
        <dbReference type="ARBA" id="ARBA00022801"/>
    </source>
</evidence>
<comment type="caution">
    <text evidence="13">The sequence shown here is derived from an EMBL/GenBank/DDBJ whole genome shotgun (WGS) entry which is preliminary data.</text>
</comment>
<dbReference type="InterPro" id="IPR034161">
    <property type="entry name" value="Pepsin-like_plant"/>
</dbReference>
<dbReference type="PRINTS" id="PR00792">
    <property type="entry name" value="PEPSIN"/>
</dbReference>
<dbReference type="Pfam" id="PF14541">
    <property type="entry name" value="TAXi_C"/>
    <property type="match status" value="1"/>
</dbReference>
<evidence type="ECO:0000313" key="14">
    <source>
        <dbReference type="Proteomes" id="UP000238479"/>
    </source>
</evidence>
<keyword evidence="14" id="KW-1185">Reference proteome</keyword>
<keyword evidence="8" id="KW-0325">Glycoprotein</keyword>
<dbReference type="CDD" id="cd05476">
    <property type="entry name" value="pepsin_A_like_plant"/>
    <property type="match status" value="1"/>
</dbReference>
<keyword evidence="5 11" id="KW-0732">Signal</keyword>
<evidence type="ECO:0000256" key="1">
    <source>
        <dbReference type="ARBA" id="ARBA00004613"/>
    </source>
</evidence>
<keyword evidence="7 10" id="KW-0378">Hydrolase</keyword>
<dbReference type="Pfam" id="PF14543">
    <property type="entry name" value="TAXi_N"/>
    <property type="match status" value="1"/>
</dbReference>
<name>A0A2P6RBY6_ROSCH</name>
<dbReference type="GO" id="GO:0005576">
    <property type="term" value="C:extracellular region"/>
    <property type="evidence" value="ECO:0007669"/>
    <property type="project" value="UniProtKB-SubCell"/>
</dbReference>
<accession>A0A2P6RBY6</accession>
<feature type="active site" evidence="9">
    <location>
        <position position="328"/>
    </location>
</feature>
<feature type="domain" description="Peptidase A1" evidence="12">
    <location>
        <begin position="94"/>
        <end position="442"/>
    </location>
</feature>
<feature type="active site" evidence="9">
    <location>
        <position position="112"/>
    </location>
</feature>
<evidence type="ECO:0000313" key="13">
    <source>
        <dbReference type="EMBL" id="PRQ43944.1"/>
    </source>
</evidence>
<dbReference type="InterPro" id="IPR032799">
    <property type="entry name" value="TAXi_C"/>
</dbReference>
<dbReference type="AlphaFoldDB" id="A0A2P6RBY6"/>
<keyword evidence="3" id="KW-0964">Secreted</keyword>
<reference evidence="13 14" key="1">
    <citation type="journal article" date="2018" name="Nat. Genet.">
        <title>The Rosa genome provides new insights in the design of modern roses.</title>
        <authorList>
            <person name="Bendahmane M."/>
        </authorList>
    </citation>
    <scope>NUCLEOTIDE SEQUENCE [LARGE SCALE GENOMIC DNA]</scope>
    <source>
        <strain evidence="14">cv. Old Blush</strain>
    </source>
</reference>
<evidence type="ECO:0000256" key="9">
    <source>
        <dbReference type="PIRSR" id="PIRSR601461-1"/>
    </source>
</evidence>
<evidence type="ECO:0000256" key="10">
    <source>
        <dbReference type="RuleBase" id="RU000454"/>
    </source>
</evidence>
<dbReference type="EC" id="3.4.23.12" evidence="13"/>
<proteinExistence type="inferred from homology"/>
<dbReference type="InterPro" id="IPR021109">
    <property type="entry name" value="Peptidase_aspartic_dom_sf"/>
</dbReference>
<dbReference type="PROSITE" id="PS51767">
    <property type="entry name" value="PEPTIDASE_A1"/>
    <property type="match status" value="1"/>
</dbReference>
<feature type="signal peptide" evidence="11">
    <location>
        <begin position="1"/>
        <end position="26"/>
    </location>
</feature>
<dbReference type="Gramene" id="PRQ43944">
    <property type="protein sequence ID" value="PRQ43944"/>
    <property type="gene ID" value="RchiOBHm_Chr3g0473781"/>
</dbReference>
<comment type="subcellular location">
    <subcellularLocation>
        <location evidence="1">Secreted</location>
    </subcellularLocation>
</comment>
<evidence type="ECO:0000256" key="3">
    <source>
        <dbReference type="ARBA" id="ARBA00022525"/>
    </source>
</evidence>
<sequence length="449" mass="48790">MATPYHSLSTIATSIVIISLLVISHAQDNAPHHGDVISLNMIHRDTPSSPLYNSSLTKWQRVSNALRRSRDRINRFISSEDESPDHLIYSQGEYLVNISIGTPPRTFIGIVDTGSDLIWTQCMPCRECFEQNPPLFDPASSSTYRELSCMSNECHLLSGAASCSSNSSSCDYQYSYGDGSHTTGNLSLDTVTLDSTSIPNTIFGCGHHNGGVFSGIESGIVGLGRGAVSFISQIGAYLVGGKYFSYCLVPNPTMSFLSNNSNPISSSKMYFGRLNTSSGPEVVTTPLLSTGDSATQTFYYLELQGISVGDNITLDADAKAVKGNMIIDSGTTLTYLPELLYDRFKSAIREALKDRYLEVKQDPTGSGLCFLTKYDILPGPNVTLHFNGADVKLKSTNTFIRMDDETVCLAFSPSSGVGIYGNWAQINYLVGYDLDNKTVSFQPTDCTTS</sequence>
<dbReference type="PROSITE" id="PS00141">
    <property type="entry name" value="ASP_PROTEASE"/>
    <property type="match status" value="2"/>
</dbReference>
<dbReference type="FunFam" id="2.40.70.10:FF:000016">
    <property type="entry name" value="Probable aspartic protease At2g35615"/>
    <property type="match status" value="1"/>
</dbReference>
<dbReference type="Proteomes" id="UP000238479">
    <property type="component" value="Chromosome 3"/>
</dbReference>
<dbReference type="InterPro" id="IPR001461">
    <property type="entry name" value="Aspartic_peptidase_A1"/>
</dbReference>
<dbReference type="OMA" id="GRLCECA"/>
<evidence type="ECO:0000259" key="12">
    <source>
        <dbReference type="PROSITE" id="PS51767"/>
    </source>
</evidence>
<dbReference type="Gene3D" id="2.40.70.10">
    <property type="entry name" value="Acid Proteases"/>
    <property type="match status" value="2"/>
</dbReference>
<dbReference type="GO" id="GO:0006508">
    <property type="term" value="P:proteolysis"/>
    <property type="evidence" value="ECO:0007669"/>
    <property type="project" value="UniProtKB-KW"/>
</dbReference>
<evidence type="ECO:0000256" key="2">
    <source>
        <dbReference type="ARBA" id="ARBA00007447"/>
    </source>
</evidence>
<evidence type="ECO:0000256" key="6">
    <source>
        <dbReference type="ARBA" id="ARBA00022750"/>
    </source>
</evidence>
<keyword evidence="4 10" id="KW-0645">Protease</keyword>
<evidence type="ECO:0000256" key="8">
    <source>
        <dbReference type="ARBA" id="ARBA00023180"/>
    </source>
</evidence>
<dbReference type="InterPro" id="IPR051708">
    <property type="entry name" value="Plant_Aspart_Prot_A1"/>
</dbReference>
<dbReference type="FunFam" id="2.40.70.10:FF:000050">
    <property type="entry name" value="Aspartic proteinase CDR1"/>
    <property type="match status" value="1"/>
</dbReference>
<dbReference type="InterPro" id="IPR032861">
    <property type="entry name" value="TAXi_N"/>
</dbReference>